<organism evidence="18">
    <name type="scientific">Trichuris suis</name>
    <name type="common">pig whipworm</name>
    <dbReference type="NCBI Taxonomy" id="68888"/>
    <lineage>
        <taxon>Eukaryota</taxon>
        <taxon>Metazoa</taxon>
        <taxon>Ecdysozoa</taxon>
        <taxon>Nematoda</taxon>
        <taxon>Enoplea</taxon>
        <taxon>Dorylaimia</taxon>
        <taxon>Trichinellida</taxon>
        <taxon>Trichuridae</taxon>
        <taxon>Trichuris</taxon>
    </lineage>
</organism>
<dbReference type="FunFam" id="1.10.10.60:FF:000022">
    <property type="entry name" value="ISWI chromatin-remodeling complex ATPase CHR11 isoform A"/>
    <property type="match status" value="1"/>
</dbReference>
<dbReference type="FunFam" id="3.40.50.10810:FF:000101">
    <property type="entry name" value="SWI/SNF-related, matrix-associated, actin-dependent regulator of"/>
    <property type="match status" value="1"/>
</dbReference>
<dbReference type="GO" id="GO:0042393">
    <property type="term" value="F:histone binding"/>
    <property type="evidence" value="ECO:0007669"/>
    <property type="project" value="TreeGrafter"/>
</dbReference>
<dbReference type="GO" id="GO:0003677">
    <property type="term" value="F:DNA binding"/>
    <property type="evidence" value="ECO:0007669"/>
    <property type="project" value="InterPro"/>
</dbReference>
<dbReference type="InterPro" id="IPR027417">
    <property type="entry name" value="P-loop_NTPase"/>
</dbReference>
<evidence type="ECO:0000259" key="14">
    <source>
        <dbReference type="PROSITE" id="PS50305"/>
    </source>
</evidence>
<feature type="domain" description="Deacetylase sirtuin-type" evidence="14">
    <location>
        <begin position="81"/>
        <end position="353"/>
    </location>
</feature>
<feature type="binding site" evidence="12">
    <location>
        <position position="243"/>
    </location>
    <ligand>
        <name>Zn(2+)</name>
        <dbReference type="ChEBI" id="CHEBI:29105"/>
    </ligand>
</feature>
<feature type="binding site" evidence="12">
    <location>
        <position position="219"/>
    </location>
    <ligand>
        <name>Zn(2+)</name>
        <dbReference type="ChEBI" id="CHEBI:29105"/>
    </ligand>
</feature>
<evidence type="ECO:0000313" key="18">
    <source>
        <dbReference type="EMBL" id="KFD67191.1"/>
    </source>
</evidence>
<evidence type="ECO:0000259" key="17">
    <source>
        <dbReference type="PROSITE" id="PS51293"/>
    </source>
</evidence>
<dbReference type="InterPro" id="IPR026590">
    <property type="entry name" value="Ssirtuin_cat_dom"/>
</dbReference>
<dbReference type="SMART" id="SM00717">
    <property type="entry name" value="SANT"/>
    <property type="match status" value="2"/>
</dbReference>
<keyword evidence="8" id="KW-0067">ATP-binding</keyword>
<evidence type="ECO:0000256" key="10">
    <source>
        <dbReference type="ARBA" id="ARBA00023027"/>
    </source>
</evidence>
<feature type="domain" description="Helicase ATP-binding" evidence="15">
    <location>
        <begin position="518"/>
        <end position="684"/>
    </location>
</feature>
<dbReference type="SUPFAM" id="SSF101224">
    <property type="entry name" value="HAND domain of the nucleosome remodeling ATPase ISWI"/>
    <property type="match status" value="1"/>
</dbReference>
<dbReference type="InterPro" id="IPR009057">
    <property type="entry name" value="Homeodomain-like_sf"/>
</dbReference>
<evidence type="ECO:0000256" key="11">
    <source>
        <dbReference type="ARBA" id="ARBA00023242"/>
    </source>
</evidence>
<dbReference type="PROSITE" id="PS50305">
    <property type="entry name" value="SIRTUIN"/>
    <property type="match status" value="1"/>
</dbReference>
<dbReference type="InterPro" id="IPR001650">
    <property type="entry name" value="Helicase_C-like"/>
</dbReference>
<evidence type="ECO:0000256" key="9">
    <source>
        <dbReference type="ARBA" id="ARBA00022853"/>
    </source>
</evidence>
<dbReference type="Gene3D" id="3.40.50.1220">
    <property type="entry name" value="TPP-binding domain"/>
    <property type="match status" value="1"/>
</dbReference>
<dbReference type="EMBL" id="KL367517">
    <property type="protein sequence ID" value="KFD67191.1"/>
    <property type="molecule type" value="Genomic_DNA"/>
</dbReference>
<dbReference type="Gene3D" id="3.30.1600.10">
    <property type="entry name" value="SIR2/SIRT2 'Small Domain"/>
    <property type="match status" value="1"/>
</dbReference>
<dbReference type="InterPro" id="IPR017884">
    <property type="entry name" value="SANT_dom"/>
</dbReference>
<dbReference type="Gene3D" id="1.10.1040.30">
    <property type="entry name" value="ISWI, HAND domain"/>
    <property type="match status" value="1"/>
</dbReference>
<accession>A0A085NCJ5</accession>
<keyword evidence="4" id="KW-0808">Transferase</keyword>
<dbReference type="Gene3D" id="1.20.5.1190">
    <property type="entry name" value="iswi atpase"/>
    <property type="match status" value="1"/>
</dbReference>
<keyword evidence="5" id="KW-0677">Repeat</keyword>
<evidence type="ECO:0000256" key="12">
    <source>
        <dbReference type="PROSITE-ProRule" id="PRU00236"/>
    </source>
</evidence>
<dbReference type="CDD" id="cd18793">
    <property type="entry name" value="SF2_C_SNF"/>
    <property type="match status" value="1"/>
</dbReference>
<dbReference type="GO" id="GO:0140658">
    <property type="term" value="F:ATP-dependent chromatin remodeler activity"/>
    <property type="evidence" value="ECO:0007669"/>
    <property type="project" value="TreeGrafter"/>
</dbReference>
<reference evidence="18" key="1">
    <citation type="journal article" date="2014" name="Nat. Genet.">
        <title>Genome and transcriptome of the porcine whipworm Trichuris suis.</title>
        <authorList>
            <person name="Jex A.R."/>
            <person name="Nejsum P."/>
            <person name="Schwarz E.M."/>
            <person name="Hu L."/>
            <person name="Young N.D."/>
            <person name="Hall R.S."/>
            <person name="Korhonen P.K."/>
            <person name="Liao S."/>
            <person name="Thamsborg S."/>
            <person name="Xia J."/>
            <person name="Xu P."/>
            <person name="Wang S."/>
            <person name="Scheerlinck J.P."/>
            <person name="Hofmann A."/>
            <person name="Sternberg P.W."/>
            <person name="Wang J."/>
            <person name="Gasser R.B."/>
        </authorList>
    </citation>
    <scope>NUCLEOTIDE SEQUENCE [LARGE SCALE GENOMIC DNA]</scope>
    <source>
        <strain evidence="18">DCEP-RM93F</strain>
    </source>
</reference>
<dbReference type="CDD" id="cd00167">
    <property type="entry name" value="SANT"/>
    <property type="match status" value="1"/>
</dbReference>
<dbReference type="SMART" id="SM00487">
    <property type="entry name" value="DEXDc"/>
    <property type="match status" value="1"/>
</dbReference>
<dbReference type="SMART" id="SM00490">
    <property type="entry name" value="HELICc"/>
    <property type="match status" value="1"/>
</dbReference>
<feature type="compositionally biased region" description="Basic residues" evidence="13">
    <location>
        <begin position="1372"/>
        <end position="1383"/>
    </location>
</feature>
<dbReference type="PROSITE" id="PS51192">
    <property type="entry name" value="HELICASE_ATP_BIND_1"/>
    <property type="match status" value="1"/>
</dbReference>
<feature type="compositionally biased region" description="Basic and acidic residues" evidence="13">
    <location>
        <begin position="348"/>
        <end position="364"/>
    </location>
</feature>
<evidence type="ECO:0000259" key="16">
    <source>
        <dbReference type="PROSITE" id="PS51194"/>
    </source>
</evidence>
<evidence type="ECO:0000256" key="7">
    <source>
        <dbReference type="ARBA" id="ARBA00022801"/>
    </source>
</evidence>
<dbReference type="Pfam" id="PF00176">
    <property type="entry name" value="SNF2-rel_dom"/>
    <property type="match status" value="1"/>
</dbReference>
<dbReference type="GO" id="GO:0070403">
    <property type="term" value="F:NAD+ binding"/>
    <property type="evidence" value="ECO:0007669"/>
    <property type="project" value="InterPro"/>
</dbReference>
<dbReference type="GO" id="GO:0005524">
    <property type="term" value="F:ATP binding"/>
    <property type="evidence" value="ECO:0007669"/>
    <property type="project" value="UniProtKB-KW"/>
</dbReference>
<dbReference type="FunFam" id="1.10.10.60:FF:000049">
    <property type="entry name" value="SWI/SNF-related matrix-associated actin-dependent regulator of chromatin subfamily A member"/>
    <property type="match status" value="1"/>
</dbReference>
<dbReference type="InterPro" id="IPR029035">
    <property type="entry name" value="DHS-like_NAD/FAD-binding_dom"/>
</dbReference>
<feature type="region of interest" description="Disordered" evidence="13">
    <location>
        <begin position="460"/>
        <end position="480"/>
    </location>
</feature>
<dbReference type="InterPro" id="IPR003000">
    <property type="entry name" value="Sirtuin"/>
</dbReference>
<dbReference type="PROSITE" id="PS51194">
    <property type="entry name" value="HELICASE_CTER"/>
    <property type="match status" value="1"/>
</dbReference>
<dbReference type="GO" id="GO:0045944">
    <property type="term" value="P:positive regulation of transcription by RNA polymerase II"/>
    <property type="evidence" value="ECO:0007669"/>
    <property type="project" value="UniProtKB-ARBA"/>
</dbReference>
<dbReference type="InterPro" id="IPR014001">
    <property type="entry name" value="Helicase_ATP-bd"/>
</dbReference>
<dbReference type="InterPro" id="IPR001005">
    <property type="entry name" value="SANT/Myb"/>
</dbReference>
<feature type="domain" description="SANT" evidence="17">
    <location>
        <begin position="1189"/>
        <end position="1241"/>
    </location>
</feature>
<dbReference type="CDD" id="cd17997">
    <property type="entry name" value="DEXHc_SMARCA1_SMARCA5"/>
    <property type="match status" value="1"/>
</dbReference>
<dbReference type="InterPro" id="IPR036306">
    <property type="entry name" value="ISWI_HAND-dom_sf"/>
</dbReference>
<dbReference type="GO" id="GO:0034728">
    <property type="term" value="P:nucleosome organization"/>
    <property type="evidence" value="ECO:0007669"/>
    <property type="project" value="TreeGrafter"/>
</dbReference>
<dbReference type="InterPro" id="IPR015195">
    <property type="entry name" value="SLIDE"/>
</dbReference>
<feature type="domain" description="Helicase C-terminal" evidence="16">
    <location>
        <begin position="814"/>
        <end position="983"/>
    </location>
</feature>
<dbReference type="SUPFAM" id="SSF46689">
    <property type="entry name" value="Homeodomain-like"/>
    <property type="match status" value="2"/>
</dbReference>
<dbReference type="GO" id="GO:0046872">
    <property type="term" value="F:metal ion binding"/>
    <property type="evidence" value="ECO:0007669"/>
    <property type="project" value="UniProtKB-KW"/>
</dbReference>
<evidence type="ECO:0000256" key="1">
    <source>
        <dbReference type="ARBA" id="ARBA00004123"/>
    </source>
</evidence>
<feature type="region of interest" description="Disordered" evidence="13">
    <location>
        <begin position="1363"/>
        <end position="1400"/>
    </location>
</feature>
<evidence type="ECO:0000256" key="2">
    <source>
        <dbReference type="ARBA" id="ARBA00009687"/>
    </source>
</evidence>
<keyword evidence="7" id="KW-0378">Hydrolase</keyword>
<dbReference type="InterPro" id="IPR049730">
    <property type="entry name" value="SNF2/RAD54-like_C"/>
</dbReference>
<feature type="compositionally biased region" description="Basic and acidic residues" evidence="13">
    <location>
        <begin position="386"/>
        <end position="403"/>
    </location>
</feature>
<keyword evidence="9" id="KW-0156">Chromatin regulator</keyword>
<feature type="region of interest" description="Disordered" evidence="13">
    <location>
        <begin position="348"/>
        <end position="367"/>
    </location>
</feature>
<dbReference type="InterPro" id="IPR015194">
    <property type="entry name" value="ISWI_HAND-dom"/>
</dbReference>
<dbReference type="GO" id="GO:0016740">
    <property type="term" value="F:transferase activity"/>
    <property type="evidence" value="ECO:0007669"/>
    <property type="project" value="UniProtKB-KW"/>
</dbReference>
<feature type="binding site" evidence="12">
    <location>
        <position position="240"/>
    </location>
    <ligand>
        <name>Zn(2+)</name>
        <dbReference type="ChEBI" id="CHEBI:29105"/>
    </ligand>
</feature>
<protein>
    <recommendedName>
        <fullName evidence="19">Protein, SNF2 family</fullName>
    </recommendedName>
</protein>
<dbReference type="PROSITE" id="PS51293">
    <property type="entry name" value="SANT"/>
    <property type="match status" value="1"/>
</dbReference>
<keyword evidence="3" id="KW-0597">Phosphoprotein</keyword>
<feature type="active site" description="Proton acceptor" evidence="12">
    <location>
        <position position="208"/>
    </location>
</feature>
<evidence type="ECO:0008006" key="19">
    <source>
        <dbReference type="Google" id="ProtNLM"/>
    </source>
</evidence>
<evidence type="ECO:0000256" key="4">
    <source>
        <dbReference type="ARBA" id="ARBA00022679"/>
    </source>
</evidence>
<keyword evidence="12" id="KW-0479">Metal-binding</keyword>
<keyword evidence="10" id="KW-0520">NAD</keyword>
<keyword evidence="6" id="KW-0547">Nucleotide-binding</keyword>
<dbReference type="Pfam" id="PF02146">
    <property type="entry name" value="SIR2"/>
    <property type="match status" value="1"/>
</dbReference>
<feature type="region of interest" description="Disordered" evidence="13">
    <location>
        <begin position="374"/>
        <end position="408"/>
    </location>
</feature>
<evidence type="ECO:0000256" key="13">
    <source>
        <dbReference type="SAM" id="MobiDB-lite"/>
    </source>
</evidence>
<name>A0A085NCJ5_9BILA</name>
<dbReference type="GO" id="GO:0016887">
    <property type="term" value="F:ATP hydrolysis activity"/>
    <property type="evidence" value="ECO:0007669"/>
    <property type="project" value="TreeGrafter"/>
</dbReference>
<dbReference type="SUPFAM" id="SSF52467">
    <property type="entry name" value="DHS-like NAD/FAD-binding domain"/>
    <property type="match status" value="1"/>
</dbReference>
<evidence type="ECO:0000256" key="3">
    <source>
        <dbReference type="ARBA" id="ARBA00022553"/>
    </source>
</evidence>
<evidence type="ECO:0000256" key="6">
    <source>
        <dbReference type="ARBA" id="ARBA00022741"/>
    </source>
</evidence>
<dbReference type="InterPro" id="IPR038718">
    <property type="entry name" value="SNF2-like_sf"/>
</dbReference>
<dbReference type="Pfam" id="PF09110">
    <property type="entry name" value="HAND"/>
    <property type="match status" value="1"/>
</dbReference>
<dbReference type="FunFam" id="3.40.50.300:FF:000082">
    <property type="entry name" value="ISWI chromatin remodeling complex ATPase ISW1"/>
    <property type="match status" value="1"/>
</dbReference>
<keyword evidence="11" id="KW-0539">Nucleus</keyword>
<evidence type="ECO:0000259" key="15">
    <source>
        <dbReference type="PROSITE" id="PS51192"/>
    </source>
</evidence>
<dbReference type="InterPro" id="IPR026591">
    <property type="entry name" value="Sirtuin_cat_small_dom_sf"/>
</dbReference>
<comment type="similarity">
    <text evidence="2">Belongs to the SNF2/RAD54 helicase family. ISWI subfamily.</text>
</comment>
<dbReference type="GO" id="GO:0031491">
    <property type="term" value="F:nucleosome binding"/>
    <property type="evidence" value="ECO:0007669"/>
    <property type="project" value="InterPro"/>
</dbReference>
<comment type="subcellular location">
    <subcellularLocation>
        <location evidence="1">Nucleus</location>
    </subcellularLocation>
</comment>
<feature type="binding site" evidence="12">
    <location>
        <position position="216"/>
    </location>
    <ligand>
        <name>Zn(2+)</name>
        <dbReference type="ChEBI" id="CHEBI:29105"/>
    </ligand>
</feature>
<evidence type="ECO:0000256" key="5">
    <source>
        <dbReference type="ARBA" id="ARBA00022737"/>
    </source>
</evidence>
<proteinExistence type="inferred from homology"/>
<sequence length="1400" mass="161893">MNEMSDYDDDIRRIMFSRDVWTTIKKQTAMAAQMAMAGKCPMEIMEKLAGEKARFTGDMDYSRMAWRALQEYLYMPPPRTPLFNGAGLPEVAQLIMRSKRIVVVAGAGISVSCGVPDFRGIGGLYRMLKEKYPMLTNPEQVFSIDFFDVHPELFYEVAKELYPAGLRPSLTHRFFALLEKKNKLLRMYTQNVDTLEEKAGIENIIYCHGSFATASCRTCGVQVEGAKIERKILAQKVPHCKRCKAFGKVSVMKPDITFFGESLPAEFFDYISGDMERLDLLLVVGTSLKVNPVNLIPDSVPLNVPRVLINCDKVEKTFDIDIICRCDDAIRQLMEMMAMNEPVDMPVKQEESHDNTTADDKVDALPEPVKNALECMSDGDDDEELLDYKEKKGPGRPPTKKEVEEQDPQFLEDQAKRFEFLLKKTELFSHFVSSGHSVRDGKMPVSPLKLKGLKSEKALPKVSSVGDHRHRKTEKEEDEELLMEERRKGGIVCFEQSPWYIKNGEMRDYQIRGLNWMISLFENGINGILADEMGLGKTLQTISLIGYMKHYRTHMSSPHLVICPKSTLRNWVNEFNRWCPSIRAVALIGSQDERRKLIDEIILPGQWDVCVTSYEMAIREKSVFKKFHWKYIIIDEAHRIKNEKSKLSEIVREFRSSNRLLLTGTPLQNNLHELWALLNFLLPDVFNSAGDFDAWFNINSCFGDNSLVERLHMVLKPFLLRRLKSEVEKALPPKKELKIYIGLSKIQREWYTKVLMKDIDVVNGAGKLEKARLLNILMQLRKCCNHPYLFDGVEPGPPYTTDQHLVDNCGKMVLLDKLLPKLQSQGSRVLIFSQMSRMLDILEDYALWKQYNYCRLDGSTPHEERQVEMLASYPMIKGVFLLLQASIDAFNHPNSEKFLFMLTTRAGGLGINLATADVVILYDSDWNPQMDLQAMDRAHRIGQKKTVRVFRFITENTVEERIVERAEIKLRLDTVVIQQGRLAEAQKSLGKGEMLTMIRHGADHVFAGKESAITDEDIDAILARSEEKTEALKKRLEELGESSLRNFTLDTNEGTSVYQFEGEDYRSKQRKQIGYWIEPPKRERKANYQVDAYFRDALRPHVEPKAPKAPKPPRQPPIHDFHFYPPRLMRLYEMEVYYYRKTIGYKAPKLLDLPPDEAEKKQKEEQRKIDEARPLNEQELAEKECLLSKGFSNWSRRDFQQFIKANEKYGRTDMTNISKEVDGKTPEEVQNYSMTFWARVHELNDAERILGQIERGEMRIQKRQSVKRALDAKMSKYKAPFHQLRVQYGTNKGKNYIEEEDRFLVCMLHQIGFDKENVYEELRQAVRVAPQFRFDWFIKSRTAMELQRRCNTLITLIEKEMDDAEEREKAGRGRGKSKGKQGKRKSDDSSGRGRGKRIRV</sequence>
<dbReference type="PANTHER" id="PTHR45623">
    <property type="entry name" value="CHROMODOMAIN-HELICASE-DNA-BINDING PROTEIN 3-RELATED-RELATED"/>
    <property type="match status" value="1"/>
</dbReference>
<dbReference type="GO" id="GO:0031010">
    <property type="term" value="C:ISWI-type complex"/>
    <property type="evidence" value="ECO:0007669"/>
    <property type="project" value="UniProtKB-ARBA"/>
</dbReference>
<dbReference type="SUPFAM" id="SSF52540">
    <property type="entry name" value="P-loop containing nucleoside triphosphate hydrolases"/>
    <property type="match status" value="2"/>
</dbReference>
<dbReference type="PANTHER" id="PTHR45623:SF49">
    <property type="entry name" value="SWI_SNF-RELATED MATRIX-ASSOCIATED ACTIN-DEPENDENT REGULATOR OF CHROMATIN SUBFAMILY A MEMBER 5"/>
    <property type="match status" value="1"/>
</dbReference>
<gene>
    <name evidence="18" type="ORF">M514_07556</name>
</gene>
<dbReference type="InterPro" id="IPR044754">
    <property type="entry name" value="Isw1/2_DEXHc"/>
</dbReference>
<dbReference type="Proteomes" id="UP000030758">
    <property type="component" value="Unassembled WGS sequence"/>
</dbReference>
<dbReference type="Gene3D" id="1.10.10.60">
    <property type="entry name" value="Homeodomain-like"/>
    <property type="match status" value="2"/>
</dbReference>
<dbReference type="InterPro" id="IPR000330">
    <property type="entry name" value="SNF2_N"/>
</dbReference>
<evidence type="ECO:0000256" key="8">
    <source>
        <dbReference type="ARBA" id="ARBA00022840"/>
    </source>
</evidence>
<dbReference type="Pfam" id="PF00271">
    <property type="entry name" value="Helicase_C"/>
    <property type="match status" value="1"/>
</dbReference>
<keyword evidence="12" id="KW-0862">Zinc</keyword>
<dbReference type="Pfam" id="PF09111">
    <property type="entry name" value="SLIDE"/>
    <property type="match status" value="1"/>
</dbReference>
<dbReference type="Gene3D" id="3.40.50.10810">
    <property type="entry name" value="Tandem AAA-ATPase domain"/>
    <property type="match status" value="1"/>
</dbReference>
<dbReference type="Gene3D" id="3.40.50.300">
    <property type="entry name" value="P-loop containing nucleotide triphosphate hydrolases"/>
    <property type="match status" value="1"/>
</dbReference>